<dbReference type="PRINTS" id="PR00097">
    <property type="entry name" value="ANTSNTHASEII"/>
</dbReference>
<dbReference type="EMBL" id="JADKGY010000001">
    <property type="protein sequence ID" value="MBK9981484.1"/>
    <property type="molecule type" value="Genomic_DNA"/>
</dbReference>
<proteinExistence type="predicted"/>
<dbReference type="FunFam" id="3.40.50.880:FF:000003">
    <property type="entry name" value="Anthranilate synthase component II"/>
    <property type="match status" value="1"/>
</dbReference>
<dbReference type="PROSITE" id="PS51273">
    <property type="entry name" value="GATASE_TYPE_1"/>
    <property type="match status" value="1"/>
</dbReference>
<dbReference type="PRINTS" id="PR00099">
    <property type="entry name" value="CPSGATASE"/>
</dbReference>
<dbReference type="Pfam" id="PF00117">
    <property type="entry name" value="GATase"/>
    <property type="match status" value="1"/>
</dbReference>
<evidence type="ECO:0000256" key="1">
    <source>
        <dbReference type="ARBA" id="ARBA00022962"/>
    </source>
</evidence>
<dbReference type="InterPro" id="IPR050472">
    <property type="entry name" value="Anth_synth/Amidotransfase"/>
</dbReference>
<reference evidence="3 4" key="1">
    <citation type="submission" date="2020-10" db="EMBL/GenBank/DDBJ databases">
        <title>Connecting structure to function with the recovery of over 1000 high-quality activated sludge metagenome-assembled genomes encoding full-length rRNA genes using long-read sequencing.</title>
        <authorList>
            <person name="Singleton C.M."/>
            <person name="Petriglieri F."/>
            <person name="Kristensen J.M."/>
            <person name="Kirkegaard R.H."/>
            <person name="Michaelsen T.Y."/>
            <person name="Andersen M.H."/>
            <person name="Karst S.M."/>
            <person name="Dueholm M.S."/>
            <person name="Nielsen P.H."/>
            <person name="Albertsen M."/>
        </authorList>
    </citation>
    <scope>NUCLEOTIDE SEQUENCE [LARGE SCALE GENOMIC DNA]</scope>
    <source>
        <strain evidence="3">Ribe_18-Q3-R11-54_MAXAC.273</strain>
    </source>
</reference>
<dbReference type="InterPro" id="IPR006221">
    <property type="entry name" value="TrpG/PapA_dom"/>
</dbReference>
<dbReference type="CDD" id="cd01743">
    <property type="entry name" value="GATase1_Anthranilate_Synthase"/>
    <property type="match status" value="1"/>
</dbReference>
<dbReference type="PRINTS" id="PR00096">
    <property type="entry name" value="GATASE"/>
</dbReference>
<dbReference type="Gene3D" id="3.40.50.880">
    <property type="match status" value="1"/>
</dbReference>
<protein>
    <submittedName>
        <fullName evidence="3">Aminodeoxychorismate/anthranilate synthase component II</fullName>
    </submittedName>
</protein>
<dbReference type="PANTHER" id="PTHR43418:SF4">
    <property type="entry name" value="MULTIFUNCTIONAL TRYPTOPHAN BIOSYNTHESIS PROTEIN"/>
    <property type="match status" value="1"/>
</dbReference>
<evidence type="ECO:0000259" key="2">
    <source>
        <dbReference type="Pfam" id="PF00117"/>
    </source>
</evidence>
<keyword evidence="1" id="KW-0315">Glutamine amidotransferase</keyword>
<gene>
    <name evidence="3" type="ORF">IPP15_03495</name>
</gene>
<comment type="caution">
    <text evidence="3">The sequence shown here is derived from an EMBL/GenBank/DDBJ whole genome shotgun (WGS) entry which is preliminary data.</text>
</comment>
<dbReference type="NCBIfam" id="TIGR00566">
    <property type="entry name" value="trpG_papA"/>
    <property type="match status" value="1"/>
</dbReference>
<dbReference type="InterPro" id="IPR017926">
    <property type="entry name" value="GATASE"/>
</dbReference>
<evidence type="ECO:0000313" key="3">
    <source>
        <dbReference type="EMBL" id="MBK9981484.1"/>
    </source>
</evidence>
<dbReference type="SUPFAM" id="SSF52317">
    <property type="entry name" value="Class I glutamine amidotransferase-like"/>
    <property type="match status" value="1"/>
</dbReference>
<dbReference type="GO" id="GO:0005829">
    <property type="term" value="C:cytosol"/>
    <property type="evidence" value="ECO:0007669"/>
    <property type="project" value="TreeGrafter"/>
</dbReference>
<accession>A0A9D7SV42</accession>
<dbReference type="AlphaFoldDB" id="A0A9D7SV42"/>
<sequence>MNIALIDNYDSFTYNLVQYIEENSGVSLEVIRNDDFILSDLSTFDKIVISPGPGLPKENGIIIEVIKRFSGEKPILGVCLGLQAIYEAFGGQLINLKEVHHGVSSSVFILDGQDLILTGINSPFLAGRYHSWVCDRNIVPSELLVTAIDEHKQIMACRHHHHQTYGVQFHPESILTPEGKKMVRNFIEM</sequence>
<dbReference type="GO" id="GO:0004049">
    <property type="term" value="F:anthranilate synthase activity"/>
    <property type="evidence" value="ECO:0007669"/>
    <property type="project" value="TreeGrafter"/>
</dbReference>
<organism evidence="3 4">
    <name type="scientific">Candidatus Opimibacter skivensis</name>
    <dbReference type="NCBI Taxonomy" id="2982028"/>
    <lineage>
        <taxon>Bacteria</taxon>
        <taxon>Pseudomonadati</taxon>
        <taxon>Bacteroidota</taxon>
        <taxon>Saprospiria</taxon>
        <taxon>Saprospirales</taxon>
        <taxon>Saprospiraceae</taxon>
        <taxon>Candidatus Opimibacter</taxon>
    </lineage>
</organism>
<feature type="domain" description="Glutamine amidotransferase" evidence="2">
    <location>
        <begin position="5"/>
        <end position="187"/>
    </location>
</feature>
<dbReference type="Proteomes" id="UP000808337">
    <property type="component" value="Unassembled WGS sequence"/>
</dbReference>
<dbReference type="InterPro" id="IPR029062">
    <property type="entry name" value="Class_I_gatase-like"/>
</dbReference>
<dbReference type="PANTHER" id="PTHR43418">
    <property type="entry name" value="MULTIFUNCTIONAL TRYPTOPHAN BIOSYNTHESIS PROTEIN-RELATED"/>
    <property type="match status" value="1"/>
</dbReference>
<evidence type="ECO:0000313" key="4">
    <source>
        <dbReference type="Proteomes" id="UP000808337"/>
    </source>
</evidence>
<name>A0A9D7SV42_9BACT</name>
<dbReference type="GO" id="GO:0000162">
    <property type="term" value="P:L-tryptophan biosynthetic process"/>
    <property type="evidence" value="ECO:0007669"/>
    <property type="project" value="TreeGrafter"/>
</dbReference>